<comment type="caution">
    <text evidence="15">The sequence shown here is derived from an EMBL/GenBank/DDBJ whole genome shotgun (WGS) entry which is preliminary data.</text>
</comment>
<proteinExistence type="inferred from homology"/>
<comment type="similarity">
    <text evidence="9 11">Belongs to the TonB-dependent receptor family.</text>
</comment>
<dbReference type="InterPro" id="IPR037066">
    <property type="entry name" value="Plug_dom_sf"/>
</dbReference>
<dbReference type="InterPro" id="IPR010917">
    <property type="entry name" value="TonB_rcpt_CS"/>
</dbReference>
<keyword evidence="6 11" id="KW-0798">TonB box</keyword>
<feature type="chain" id="PRO_5001757504" evidence="12">
    <location>
        <begin position="23"/>
        <end position="650"/>
    </location>
</feature>
<name>A0A081FXI4_9GAMM</name>
<evidence type="ECO:0000256" key="7">
    <source>
        <dbReference type="ARBA" id="ARBA00023136"/>
    </source>
</evidence>
<dbReference type="InterPro" id="IPR036942">
    <property type="entry name" value="Beta-barrel_TonB_sf"/>
</dbReference>
<feature type="domain" description="TonB-dependent receptor plug" evidence="14">
    <location>
        <begin position="51"/>
        <end position="159"/>
    </location>
</feature>
<evidence type="ECO:0000313" key="15">
    <source>
        <dbReference type="EMBL" id="KEA63239.1"/>
    </source>
</evidence>
<dbReference type="CDD" id="cd01347">
    <property type="entry name" value="ligand_gated_channel"/>
    <property type="match status" value="1"/>
</dbReference>
<evidence type="ECO:0000256" key="12">
    <source>
        <dbReference type="SAM" id="SignalP"/>
    </source>
</evidence>
<evidence type="ECO:0000256" key="2">
    <source>
        <dbReference type="ARBA" id="ARBA00022448"/>
    </source>
</evidence>
<evidence type="ECO:0000259" key="13">
    <source>
        <dbReference type="Pfam" id="PF00593"/>
    </source>
</evidence>
<dbReference type="PROSITE" id="PS52016">
    <property type="entry name" value="TONB_DEPENDENT_REC_3"/>
    <property type="match status" value="1"/>
</dbReference>
<keyword evidence="16" id="KW-1185">Reference proteome</keyword>
<dbReference type="InterPro" id="IPR012910">
    <property type="entry name" value="Plug_dom"/>
</dbReference>
<feature type="signal peptide" evidence="12">
    <location>
        <begin position="1"/>
        <end position="22"/>
    </location>
</feature>
<dbReference type="eggNOG" id="COG4206">
    <property type="taxonomic scope" value="Bacteria"/>
</dbReference>
<keyword evidence="2 9" id="KW-0813">Transport</keyword>
<keyword evidence="3 9" id="KW-1134">Transmembrane beta strand</keyword>
<feature type="domain" description="TonB-dependent receptor-like beta-barrel" evidence="13">
    <location>
        <begin position="171"/>
        <end position="617"/>
    </location>
</feature>
<evidence type="ECO:0000256" key="5">
    <source>
        <dbReference type="ARBA" id="ARBA00022729"/>
    </source>
</evidence>
<keyword evidence="8 9" id="KW-0998">Cell outer membrane</keyword>
<gene>
    <name evidence="15" type="ORF">ADIMK_2763</name>
</gene>
<sequence length="650" mass="72133">MHSPVPTLLAAAMTAATFPVFAASQDSNTSAVSAPLQVVVTGTRSEQPIGTTPGQVDVITRAHIDASGAQSVVEALRASGAVQINQSYTGNGNDGVISMRGFGENAGQNVLVLVDGRPLNNPTLQAPDLASISLNSVERIEVFQGSAGTLYGQYAVGGVVNIITRSITGTQGQINASSGSYDRRRLNGSVEHRFESGLGLAFSADSDTSDGYRDNSNRDYDQFKTEISYQHERGEVRFSHEQVNNNQRLPGALNEAQVRADRRQTVYPDDYFNEDLRIDTLYVHQQLNDHLDVRADWSQRDSNGEGVATFFPFPQDTRANTFMPRMTGHWDTTNGPIQVTAGIDVTDSDYQAWNYNDITQNTEAAYARLQLPVSPQWMATLGGRHSKVEDRDLGADLRHHDSLFVKELGLTWTPSTAHRLFIRRDENFRFATADENGLTLPGVDFLDPQTGVSWELGWAWTGAANSVELTLYQLDLDDEILFDSEISNPQPWDASYQGANINLDSSRRRGLVLSAEHQLSHAFRLGGTYTFTDSELTAGSFKGNEVPYVARHQFSLYGNYRFDPQWNLYTDLQYTGSRYPASDDANAQSRIGSDLIVNTSLRWSADHWNARINMNNLFNRHYYTYSGYSGGPYYYPAAGRNLLFTLGYTF</sequence>
<dbReference type="Gene3D" id="2.40.170.20">
    <property type="entry name" value="TonB-dependent receptor, beta-barrel domain"/>
    <property type="match status" value="1"/>
</dbReference>
<evidence type="ECO:0000256" key="1">
    <source>
        <dbReference type="ARBA" id="ARBA00004571"/>
    </source>
</evidence>
<dbReference type="AlphaFoldDB" id="A0A081FXI4"/>
<evidence type="ECO:0000256" key="11">
    <source>
        <dbReference type="RuleBase" id="RU003357"/>
    </source>
</evidence>
<dbReference type="SUPFAM" id="SSF56935">
    <property type="entry name" value="Porins"/>
    <property type="match status" value="1"/>
</dbReference>
<dbReference type="GO" id="GO:0015344">
    <property type="term" value="F:siderophore uptake transmembrane transporter activity"/>
    <property type="evidence" value="ECO:0007669"/>
    <property type="project" value="TreeGrafter"/>
</dbReference>
<evidence type="ECO:0000259" key="14">
    <source>
        <dbReference type="Pfam" id="PF07715"/>
    </source>
</evidence>
<keyword evidence="15" id="KW-0675">Receptor</keyword>
<dbReference type="InterPro" id="IPR039426">
    <property type="entry name" value="TonB-dep_rcpt-like"/>
</dbReference>
<keyword evidence="4 9" id="KW-0812">Transmembrane</keyword>
<evidence type="ECO:0000256" key="8">
    <source>
        <dbReference type="ARBA" id="ARBA00023237"/>
    </source>
</evidence>
<dbReference type="STRING" id="1232683.ADIMK_2763"/>
<evidence type="ECO:0000256" key="3">
    <source>
        <dbReference type="ARBA" id="ARBA00022452"/>
    </source>
</evidence>
<organism evidence="15 16">
    <name type="scientific">Marinobacterium lacunae</name>
    <dbReference type="NCBI Taxonomy" id="1232683"/>
    <lineage>
        <taxon>Bacteria</taxon>
        <taxon>Pseudomonadati</taxon>
        <taxon>Pseudomonadota</taxon>
        <taxon>Gammaproteobacteria</taxon>
        <taxon>Oceanospirillales</taxon>
        <taxon>Oceanospirillaceae</taxon>
        <taxon>Marinobacterium</taxon>
    </lineage>
</organism>
<feature type="short sequence motif" description="TonB C-terminal box" evidence="10">
    <location>
        <begin position="633"/>
        <end position="650"/>
    </location>
</feature>
<dbReference type="GO" id="GO:0044718">
    <property type="term" value="P:siderophore transmembrane transport"/>
    <property type="evidence" value="ECO:0007669"/>
    <property type="project" value="TreeGrafter"/>
</dbReference>
<dbReference type="Proteomes" id="UP000028252">
    <property type="component" value="Unassembled WGS sequence"/>
</dbReference>
<evidence type="ECO:0000313" key="16">
    <source>
        <dbReference type="Proteomes" id="UP000028252"/>
    </source>
</evidence>
<dbReference type="EMBL" id="JMQN01000040">
    <property type="protein sequence ID" value="KEA63239.1"/>
    <property type="molecule type" value="Genomic_DNA"/>
</dbReference>
<dbReference type="Pfam" id="PF07715">
    <property type="entry name" value="Plug"/>
    <property type="match status" value="1"/>
</dbReference>
<dbReference type="RefSeq" id="WP_081849796.1">
    <property type="nucleotide sequence ID" value="NZ_JMQN01000040.1"/>
</dbReference>
<keyword evidence="5 12" id="KW-0732">Signal</keyword>
<accession>A0A081FXI4</accession>
<protein>
    <submittedName>
        <fullName evidence="15">TonB-dependent receptor</fullName>
    </submittedName>
</protein>
<dbReference type="PROSITE" id="PS01156">
    <property type="entry name" value="TONB_DEPENDENT_REC_2"/>
    <property type="match status" value="1"/>
</dbReference>
<dbReference type="Pfam" id="PF00593">
    <property type="entry name" value="TonB_dep_Rec_b-barrel"/>
    <property type="match status" value="1"/>
</dbReference>
<keyword evidence="7 9" id="KW-0472">Membrane</keyword>
<evidence type="ECO:0000256" key="9">
    <source>
        <dbReference type="PROSITE-ProRule" id="PRU01360"/>
    </source>
</evidence>
<dbReference type="PATRIC" id="fig|1232683.4.peg.2718"/>
<dbReference type="OrthoDB" id="127311at2"/>
<evidence type="ECO:0000256" key="4">
    <source>
        <dbReference type="ARBA" id="ARBA00022692"/>
    </source>
</evidence>
<evidence type="ECO:0000256" key="6">
    <source>
        <dbReference type="ARBA" id="ARBA00023077"/>
    </source>
</evidence>
<dbReference type="PANTHER" id="PTHR30069:SF27">
    <property type="entry name" value="BLL4766 PROTEIN"/>
    <property type="match status" value="1"/>
</dbReference>
<dbReference type="GO" id="GO:0009279">
    <property type="term" value="C:cell outer membrane"/>
    <property type="evidence" value="ECO:0007669"/>
    <property type="project" value="UniProtKB-SubCell"/>
</dbReference>
<evidence type="ECO:0000256" key="10">
    <source>
        <dbReference type="PROSITE-ProRule" id="PRU10144"/>
    </source>
</evidence>
<dbReference type="InterPro" id="IPR000531">
    <property type="entry name" value="Beta-barrel_TonB"/>
</dbReference>
<comment type="subcellular location">
    <subcellularLocation>
        <location evidence="1 9">Cell outer membrane</location>
        <topology evidence="1 9">Multi-pass membrane protein</topology>
    </subcellularLocation>
</comment>
<dbReference type="PANTHER" id="PTHR30069">
    <property type="entry name" value="TONB-DEPENDENT OUTER MEMBRANE RECEPTOR"/>
    <property type="match status" value="1"/>
</dbReference>
<reference evidence="15 16" key="1">
    <citation type="submission" date="2014-04" db="EMBL/GenBank/DDBJ databases">
        <title>Marinobacterium kochiensis sp. nov., isolated from sediment sample collected from Kochi backwaters in Kerala, India.</title>
        <authorList>
            <person name="Singh A."/>
            <person name="Pinnaka A.K."/>
        </authorList>
    </citation>
    <scope>NUCLEOTIDE SEQUENCE [LARGE SCALE GENOMIC DNA]</scope>
    <source>
        <strain evidence="15 16">AK27</strain>
    </source>
</reference>
<dbReference type="Gene3D" id="2.170.130.10">
    <property type="entry name" value="TonB-dependent receptor, plug domain"/>
    <property type="match status" value="1"/>
</dbReference>